<proteinExistence type="predicted"/>
<dbReference type="Proteomes" id="UP000237447">
    <property type="component" value="Unassembled WGS sequence"/>
</dbReference>
<accession>A0AAE5VQY3</accession>
<evidence type="ECO:0000313" key="1">
    <source>
        <dbReference type="EMBL" id="POO53548.1"/>
    </source>
</evidence>
<organism evidence="1 2">
    <name type="scientific">Agrobacterium rosae</name>
    <dbReference type="NCBI Taxonomy" id="1972867"/>
    <lineage>
        <taxon>Bacteria</taxon>
        <taxon>Pseudomonadati</taxon>
        <taxon>Pseudomonadota</taxon>
        <taxon>Alphaproteobacteria</taxon>
        <taxon>Hyphomicrobiales</taxon>
        <taxon>Rhizobiaceae</taxon>
        <taxon>Rhizobium/Agrobacterium group</taxon>
        <taxon>Agrobacterium</taxon>
    </lineage>
</organism>
<comment type="caution">
    <text evidence="1">The sequence shown here is derived from an EMBL/GenBank/DDBJ whole genome shotgun (WGS) entry which is preliminary data.</text>
</comment>
<dbReference type="AlphaFoldDB" id="A0AAE5VQY3"/>
<dbReference type="EMBL" id="NXEJ01000002">
    <property type="protein sequence ID" value="POO53548.1"/>
    <property type="molecule type" value="Genomic_DNA"/>
</dbReference>
<sequence>MIYTKVKRQMMKGTIVKKILKISSSQYFIVQFLSEKNQYLNRNFCITTASQNAISILRIDAKDKLG</sequence>
<evidence type="ECO:0000313" key="2">
    <source>
        <dbReference type="Proteomes" id="UP000237447"/>
    </source>
</evidence>
<name>A0AAE5VQY3_9HYPH</name>
<gene>
    <name evidence="1" type="ORF">CPJ18_04860</name>
</gene>
<reference evidence="1 2" key="1">
    <citation type="journal article" date="2018" name="Syst. Appl. Microbiol.">
        <title>Agrobacterium rosae sp. nov., isolated from galls on different agricultural crops.</title>
        <authorList>
            <person name="Kuzmanovic N."/>
            <person name="Pulawska J."/>
            <person name="Smalla K."/>
            <person name="Nesme X."/>
        </authorList>
    </citation>
    <scope>NUCLEOTIDE SEQUENCE [LARGE SCALE GENOMIC DNA]</scope>
    <source>
        <strain evidence="1 2">NCPPB 1650</strain>
    </source>
</reference>
<protein>
    <submittedName>
        <fullName evidence="1">Uncharacterized protein</fullName>
    </submittedName>
</protein>